<dbReference type="PANTHER" id="PTHR46262">
    <property type="entry name" value="FORKHEAD BOX PROTEIN BINIOU"/>
    <property type="match status" value="1"/>
</dbReference>
<feature type="compositionally biased region" description="Basic residues" evidence="5">
    <location>
        <begin position="177"/>
        <end position="188"/>
    </location>
</feature>
<evidence type="ECO:0000259" key="6">
    <source>
        <dbReference type="PROSITE" id="PS50039"/>
    </source>
</evidence>
<dbReference type="SMART" id="SM00339">
    <property type="entry name" value="FH"/>
    <property type="match status" value="1"/>
</dbReference>
<dbReference type="PROSITE" id="PS00658">
    <property type="entry name" value="FORK_HEAD_2"/>
    <property type="match status" value="1"/>
</dbReference>
<feature type="region of interest" description="Disordered" evidence="5">
    <location>
        <begin position="153"/>
        <end position="197"/>
    </location>
</feature>
<dbReference type="PANTHER" id="PTHR46262:SF2">
    <property type="entry name" value="FORKHEAD BOX PROTEIN BINIOU"/>
    <property type="match status" value="1"/>
</dbReference>
<proteinExistence type="predicted"/>
<keyword evidence="3 4" id="KW-0539">Nucleus</keyword>
<dbReference type="AlphaFoldDB" id="A0A183C6K5"/>
<evidence type="ECO:0000313" key="7">
    <source>
        <dbReference type="Proteomes" id="UP000050741"/>
    </source>
</evidence>
<dbReference type="WBParaSite" id="GPLIN_000850100">
    <property type="protein sequence ID" value="GPLIN_000850100"/>
    <property type="gene ID" value="GPLIN_000850100"/>
</dbReference>
<comment type="subcellular location">
    <subcellularLocation>
        <location evidence="1 4">Nucleus</location>
    </subcellularLocation>
</comment>
<dbReference type="GO" id="GO:0000978">
    <property type="term" value="F:RNA polymerase II cis-regulatory region sequence-specific DNA binding"/>
    <property type="evidence" value="ECO:0007669"/>
    <property type="project" value="TreeGrafter"/>
</dbReference>
<evidence type="ECO:0000256" key="2">
    <source>
        <dbReference type="ARBA" id="ARBA00023125"/>
    </source>
</evidence>
<reference evidence="8" key="2">
    <citation type="submission" date="2016-06" db="UniProtKB">
        <authorList>
            <consortium name="WormBaseParasite"/>
        </authorList>
    </citation>
    <scope>IDENTIFICATION</scope>
</reference>
<name>A0A183C6K5_GLOPA</name>
<evidence type="ECO:0000256" key="5">
    <source>
        <dbReference type="SAM" id="MobiDB-lite"/>
    </source>
</evidence>
<reference evidence="7" key="1">
    <citation type="submission" date="2014-05" db="EMBL/GenBank/DDBJ databases">
        <title>The genome and life-stage specific transcriptomes of Globodera pallida elucidate key aspects of plant parasitism by a cyst nematode.</title>
        <authorList>
            <person name="Cotton J.A."/>
            <person name="Lilley C.J."/>
            <person name="Jones L.M."/>
            <person name="Kikuchi T."/>
            <person name="Reid A.J."/>
            <person name="Thorpe P."/>
            <person name="Tsai I.J."/>
            <person name="Beasley H."/>
            <person name="Blok V."/>
            <person name="Cock P.J.A."/>
            <person name="Van den Akker S.E."/>
            <person name="Holroyd N."/>
            <person name="Hunt M."/>
            <person name="Mantelin S."/>
            <person name="Naghra H."/>
            <person name="Pain A."/>
            <person name="Palomares-Rius J.E."/>
            <person name="Zarowiecki M."/>
            <person name="Berriman M."/>
            <person name="Jones J.T."/>
            <person name="Urwin P.E."/>
        </authorList>
    </citation>
    <scope>NUCLEOTIDE SEQUENCE [LARGE SCALE GENOMIC DNA]</scope>
    <source>
        <strain evidence="7">Lindley</strain>
    </source>
</reference>
<dbReference type="PROSITE" id="PS50039">
    <property type="entry name" value="FORK_HEAD_3"/>
    <property type="match status" value="1"/>
</dbReference>
<protein>
    <submittedName>
        <fullName evidence="8">Fork-head domain-containing protein</fullName>
    </submittedName>
</protein>
<dbReference type="InterPro" id="IPR001766">
    <property type="entry name" value="Fork_head_dom"/>
</dbReference>
<dbReference type="Pfam" id="PF00250">
    <property type="entry name" value="Forkhead"/>
    <property type="match status" value="1"/>
</dbReference>
<evidence type="ECO:0000256" key="4">
    <source>
        <dbReference type="PROSITE-ProRule" id="PRU00089"/>
    </source>
</evidence>
<accession>A0A183C6K5</accession>
<dbReference type="Proteomes" id="UP000050741">
    <property type="component" value="Unassembled WGS sequence"/>
</dbReference>
<dbReference type="GO" id="GO:0000981">
    <property type="term" value="F:DNA-binding transcription factor activity, RNA polymerase II-specific"/>
    <property type="evidence" value="ECO:0007669"/>
    <property type="project" value="TreeGrafter"/>
</dbReference>
<keyword evidence="7" id="KW-1185">Reference proteome</keyword>
<evidence type="ECO:0000256" key="1">
    <source>
        <dbReference type="ARBA" id="ARBA00004123"/>
    </source>
</evidence>
<feature type="region of interest" description="Disordered" evidence="5">
    <location>
        <begin position="308"/>
        <end position="388"/>
    </location>
</feature>
<feature type="domain" description="Fork-head" evidence="6">
    <location>
        <begin position="198"/>
        <end position="294"/>
    </location>
</feature>
<dbReference type="GO" id="GO:0005634">
    <property type="term" value="C:nucleus"/>
    <property type="evidence" value="ECO:0007669"/>
    <property type="project" value="UniProtKB-SubCell"/>
</dbReference>
<feature type="DNA-binding region" description="Fork-head" evidence="4">
    <location>
        <begin position="198"/>
        <end position="294"/>
    </location>
</feature>
<evidence type="ECO:0000256" key="3">
    <source>
        <dbReference type="ARBA" id="ARBA00023242"/>
    </source>
</evidence>
<organism evidence="7 8">
    <name type="scientific">Globodera pallida</name>
    <name type="common">Potato cyst nematode worm</name>
    <name type="synonym">Heterodera pallida</name>
    <dbReference type="NCBI Taxonomy" id="36090"/>
    <lineage>
        <taxon>Eukaryota</taxon>
        <taxon>Metazoa</taxon>
        <taxon>Ecdysozoa</taxon>
        <taxon>Nematoda</taxon>
        <taxon>Chromadorea</taxon>
        <taxon>Rhabditida</taxon>
        <taxon>Tylenchina</taxon>
        <taxon>Tylenchomorpha</taxon>
        <taxon>Tylenchoidea</taxon>
        <taxon>Heteroderidae</taxon>
        <taxon>Heteroderinae</taxon>
        <taxon>Globodera</taxon>
    </lineage>
</organism>
<dbReference type="SUPFAM" id="SSF46785">
    <property type="entry name" value="Winged helix' DNA-binding domain"/>
    <property type="match status" value="1"/>
</dbReference>
<feature type="compositionally biased region" description="Basic and acidic residues" evidence="5">
    <location>
        <begin position="342"/>
        <end position="355"/>
    </location>
</feature>
<dbReference type="InterPro" id="IPR036388">
    <property type="entry name" value="WH-like_DNA-bd_sf"/>
</dbReference>
<dbReference type="Gene3D" id="1.10.10.10">
    <property type="entry name" value="Winged helix-like DNA-binding domain superfamily/Winged helix DNA-binding domain"/>
    <property type="match status" value="1"/>
</dbReference>
<dbReference type="InterPro" id="IPR030456">
    <property type="entry name" value="TF_fork_head_CS_2"/>
</dbReference>
<dbReference type="InterPro" id="IPR036390">
    <property type="entry name" value="WH_DNA-bd_sf"/>
</dbReference>
<dbReference type="InterPro" id="IPR051770">
    <property type="entry name" value="Forkhead_box_regulator"/>
</dbReference>
<dbReference type="GO" id="GO:0009887">
    <property type="term" value="P:animal organ morphogenesis"/>
    <property type="evidence" value="ECO:0007669"/>
    <property type="project" value="TreeGrafter"/>
</dbReference>
<evidence type="ECO:0000313" key="8">
    <source>
        <dbReference type="WBParaSite" id="GPLIN_000850100"/>
    </source>
</evidence>
<dbReference type="PRINTS" id="PR00053">
    <property type="entry name" value="FORKHEAD"/>
</dbReference>
<feature type="compositionally biased region" description="Polar residues" evidence="5">
    <location>
        <begin position="378"/>
        <end position="388"/>
    </location>
</feature>
<keyword evidence="2 4" id="KW-0238">DNA-binding</keyword>
<sequence length="629" mass="69796">MEAFPPTSDFQSVPNLCVSASRDEDAWQIVQFTSSNQQQFAEHFDEHIGGIQSFCDAVEHPHEVRPVHAAHQQQQQQHQHTLRASAELPDLDFQLIPSQCNAEVEAVEPYRGNCWWMAPFVHGMPWESVAPENGMPLNALGYVNGPVQFASGEDNGKLETRTTGTKTTTANVPNLPKRTRGKAGKGGRRGLNDRRGEKPRETYIQLIGMAIDAHASKRATLTEIYKYLGERDQFFRTSYNGWKNSVRHNLSMKDYFCKLPKDAHGKVGKGHHWTFGKQWYLTDVQKGNVQTMKKLSAVKKGSAAAAAEAETEMDKSTTTVSSTAKQKKTKKKSEQHLPSTDHLPECKEEDVRKPIDGSSAPSVDHPPEQQPSPPRQQLHNSPTLFEPDSQQFGAVSATNLQLPNESDLLLQCPGLGHPAPFGLPQPPPLLAPFVPFPHQTAAAWPYWPWPIDDHNALAVVNPATMSLMWLNSKQQQFADSSSELETDQHQLANNMREIDAYAGGGQHHHHQQQQQQNPFIAYSQPDEKANLQIQLQYPALTYTTTDDELSSGAFSIHRGIGTDSANPAVLLPLSERLQSMSISSPTASVDGHQQLLHPAKDYASFLSESDQFSSFDHSSMASNPSPSMF</sequence>